<dbReference type="AlphaFoldDB" id="A0A2S7UT87"/>
<keyword evidence="1" id="KW-0472">Membrane</keyword>
<proteinExistence type="predicted"/>
<protein>
    <submittedName>
        <fullName evidence="2">Uncharacterized protein</fullName>
    </submittedName>
</protein>
<feature type="transmembrane region" description="Helical" evidence="1">
    <location>
        <begin position="70"/>
        <end position="90"/>
    </location>
</feature>
<organism evidence="2 3">
    <name type="scientific">Psychrosphaera saromensis</name>
    <dbReference type="NCBI Taxonomy" id="716813"/>
    <lineage>
        <taxon>Bacteria</taxon>
        <taxon>Pseudomonadati</taxon>
        <taxon>Pseudomonadota</taxon>
        <taxon>Gammaproteobacteria</taxon>
        <taxon>Alteromonadales</taxon>
        <taxon>Pseudoalteromonadaceae</taxon>
        <taxon>Psychrosphaera</taxon>
    </lineage>
</organism>
<gene>
    <name evidence="2" type="ORF">BTO11_05415</name>
</gene>
<comment type="caution">
    <text evidence="2">The sequence shown here is derived from an EMBL/GenBank/DDBJ whole genome shotgun (WGS) entry which is preliminary data.</text>
</comment>
<dbReference type="RefSeq" id="WP_105051634.1">
    <property type="nucleotide sequence ID" value="NZ_BMYG01000003.1"/>
</dbReference>
<evidence type="ECO:0000313" key="2">
    <source>
        <dbReference type="EMBL" id="PQJ53157.1"/>
    </source>
</evidence>
<sequence>MGILKLITYAAGVAALFLSGYLAKLLDDSNFMEQVTAIPSENITYFHIIALVVIAWLLISLLMTVITRGIIIVLLIIAIGAEGTFVGMNINGIIVEQTSVLEDVQDGAVDLFDELKDKVEDVID</sequence>
<keyword evidence="1" id="KW-0812">Transmembrane</keyword>
<keyword evidence="1" id="KW-1133">Transmembrane helix</keyword>
<evidence type="ECO:0000256" key="1">
    <source>
        <dbReference type="SAM" id="Phobius"/>
    </source>
</evidence>
<reference evidence="2 3" key="1">
    <citation type="submission" date="2016-12" db="EMBL/GenBank/DDBJ databases">
        <title>Diversity of luminous bacteria.</title>
        <authorList>
            <person name="Yoshizawa S."/>
            <person name="Kogure K."/>
        </authorList>
    </citation>
    <scope>NUCLEOTIDE SEQUENCE [LARGE SCALE GENOMIC DNA]</scope>
    <source>
        <strain evidence="2 3">SA4-48</strain>
    </source>
</reference>
<name>A0A2S7UT87_9GAMM</name>
<evidence type="ECO:0000313" key="3">
    <source>
        <dbReference type="Proteomes" id="UP000239007"/>
    </source>
</evidence>
<feature type="transmembrane region" description="Helical" evidence="1">
    <location>
        <begin position="43"/>
        <end position="63"/>
    </location>
</feature>
<feature type="transmembrane region" description="Helical" evidence="1">
    <location>
        <begin position="7"/>
        <end position="23"/>
    </location>
</feature>
<accession>A0A2S7UT87</accession>
<keyword evidence="3" id="KW-1185">Reference proteome</keyword>
<dbReference type="EMBL" id="MSCH01000003">
    <property type="protein sequence ID" value="PQJ53157.1"/>
    <property type="molecule type" value="Genomic_DNA"/>
</dbReference>
<dbReference type="Proteomes" id="UP000239007">
    <property type="component" value="Unassembled WGS sequence"/>
</dbReference>